<dbReference type="PANTHER" id="PTHR11926">
    <property type="entry name" value="GLUCOSYL/GLUCURONOSYL TRANSFERASES"/>
    <property type="match status" value="1"/>
</dbReference>
<proteinExistence type="inferred from homology"/>
<accession>A0A1D1XCC6</accession>
<evidence type="ECO:0000256" key="3">
    <source>
        <dbReference type="ARBA" id="ARBA00022679"/>
    </source>
</evidence>
<dbReference type="PANTHER" id="PTHR11926:SF986">
    <property type="entry name" value="UDP-GLYCOSYLTRANSFERASE 84A1"/>
    <property type="match status" value="1"/>
</dbReference>
<dbReference type="FunFam" id="3.40.50.2000:FF:000101">
    <property type="entry name" value="Glycosyltransferase"/>
    <property type="match status" value="1"/>
</dbReference>
<comment type="similarity">
    <text evidence="1">Belongs to the UDP-glycosyltransferase family.</text>
</comment>
<evidence type="ECO:0000313" key="4">
    <source>
        <dbReference type="EMBL" id="JAT40088.1"/>
    </source>
</evidence>
<evidence type="ECO:0000256" key="1">
    <source>
        <dbReference type="ARBA" id="ARBA00009995"/>
    </source>
</evidence>
<evidence type="ECO:0000256" key="2">
    <source>
        <dbReference type="ARBA" id="ARBA00022676"/>
    </source>
</evidence>
<dbReference type="AlphaFoldDB" id="A0A1D1XCC6"/>
<keyword evidence="3 4" id="KW-0808">Transferase</keyword>
<sequence length="486" mass="53307">MAANIPPRTPDAPHVLCVSFTGQGHLNPFLRFARRVAAKGADVTFSTVEDAGHRIRKSSNSAVADGEFTTVGSGRLRFEFFSDGWEVGDPRRLDIQLYLPQLREVGSREVAALIRLQGELGRPVSSVVNNPFIPWVLDVAAGMGIPCGMLWVQSCAVFSVYYHYYHSLADFPDEARPEQIVPLPGVPPLQPHELPSFLLPTNPYLFLTDSILAQFENLHKARWVFANTFMELERDAITGIPNLFRPVIPVGPLVDAPFTGEGEHVHGDLWKAADCMGWLDAQEPCSVVYASVGSVVVLQRDQVVEMAEGLKAGGRPFLWVVRDDARWMLPEGFEEDTAGKGVVVGWSPQERVLAHPSTACFLTHCGWNSTIECLASGVPAIAFPQWGDQVTDAKFLVEVYGVGVHLRSKAPRLASGKGPSFTRADLERCIEEVTRGPRAESMRAMAARWKEATRSAVAEGSSSDTNILAFMEEISPGEPPWLPLPP</sequence>
<keyword evidence="2" id="KW-0328">Glycosyltransferase</keyword>
<dbReference type="FunFam" id="3.40.50.2000:FF:000078">
    <property type="entry name" value="Glycosyltransferase"/>
    <property type="match status" value="1"/>
</dbReference>
<dbReference type="SUPFAM" id="SSF53756">
    <property type="entry name" value="UDP-Glycosyltransferase/glycogen phosphorylase"/>
    <property type="match status" value="1"/>
</dbReference>
<dbReference type="Pfam" id="PF00201">
    <property type="entry name" value="UDPGT"/>
    <property type="match status" value="1"/>
</dbReference>
<dbReference type="InterPro" id="IPR002213">
    <property type="entry name" value="UDP_glucos_trans"/>
</dbReference>
<dbReference type="GO" id="GO:0080043">
    <property type="term" value="F:quercetin 3-O-glucosyltransferase activity"/>
    <property type="evidence" value="ECO:0007669"/>
    <property type="project" value="TreeGrafter"/>
</dbReference>
<gene>
    <name evidence="4" type="primary">LGT_1</name>
    <name evidence="4" type="ORF">g.75725</name>
</gene>
<name>A0A1D1XCC6_9ARAE</name>
<dbReference type="GO" id="GO:0080044">
    <property type="term" value="F:quercetin 7-O-glucosyltransferase activity"/>
    <property type="evidence" value="ECO:0007669"/>
    <property type="project" value="TreeGrafter"/>
</dbReference>
<dbReference type="EMBL" id="GDJX01027848">
    <property type="protein sequence ID" value="JAT40088.1"/>
    <property type="molecule type" value="Transcribed_RNA"/>
</dbReference>
<reference evidence="4" key="1">
    <citation type="submission" date="2015-07" db="EMBL/GenBank/DDBJ databases">
        <title>Transcriptome Assembly of Anthurium amnicola.</title>
        <authorList>
            <person name="Suzuki J."/>
        </authorList>
    </citation>
    <scope>NUCLEOTIDE SEQUENCE</scope>
</reference>
<dbReference type="CDD" id="cd03784">
    <property type="entry name" value="GT1_Gtf-like"/>
    <property type="match status" value="1"/>
</dbReference>
<protein>
    <submittedName>
        <fullName evidence="4">Limonoid UDP-glucosyltransferase</fullName>
    </submittedName>
</protein>
<dbReference type="Gene3D" id="3.40.50.2000">
    <property type="entry name" value="Glycogen Phosphorylase B"/>
    <property type="match status" value="2"/>
</dbReference>
<organism evidence="4">
    <name type="scientific">Anthurium amnicola</name>
    <dbReference type="NCBI Taxonomy" id="1678845"/>
    <lineage>
        <taxon>Eukaryota</taxon>
        <taxon>Viridiplantae</taxon>
        <taxon>Streptophyta</taxon>
        <taxon>Embryophyta</taxon>
        <taxon>Tracheophyta</taxon>
        <taxon>Spermatophyta</taxon>
        <taxon>Magnoliopsida</taxon>
        <taxon>Liliopsida</taxon>
        <taxon>Araceae</taxon>
        <taxon>Pothoideae</taxon>
        <taxon>Potheae</taxon>
        <taxon>Anthurium</taxon>
    </lineage>
</organism>